<sequence length="108" mass="11303">MDLAVAQLSPVTMILEMPIELRYEMTRPASGLRGSDTARAPQIILSIAISTQVLASSSISDMYASTSGLSGTSNSCISLLFPTKTSLPSMLALTPAPGCTSKSFDSIM</sequence>
<evidence type="ECO:0000313" key="1">
    <source>
        <dbReference type="EMBL" id="JAD99730.1"/>
    </source>
</evidence>
<reference evidence="1" key="1">
    <citation type="submission" date="2014-09" db="EMBL/GenBank/DDBJ databases">
        <authorList>
            <person name="Magalhaes I.L.F."/>
            <person name="Oliveira U."/>
            <person name="Santos F.R."/>
            <person name="Vidigal T.H.D.A."/>
            <person name="Brescovit A.D."/>
            <person name="Santos A.J."/>
        </authorList>
    </citation>
    <scope>NUCLEOTIDE SEQUENCE</scope>
    <source>
        <tissue evidence="1">Shoot tissue taken approximately 20 cm above the soil surface</tissue>
    </source>
</reference>
<reference evidence="1" key="2">
    <citation type="journal article" date="2015" name="Data Brief">
        <title>Shoot transcriptome of the giant reed, Arundo donax.</title>
        <authorList>
            <person name="Barrero R.A."/>
            <person name="Guerrero F.D."/>
            <person name="Moolhuijzen P."/>
            <person name="Goolsby J.A."/>
            <person name="Tidwell J."/>
            <person name="Bellgard S.E."/>
            <person name="Bellgard M.I."/>
        </authorList>
    </citation>
    <scope>NUCLEOTIDE SEQUENCE</scope>
    <source>
        <tissue evidence="1">Shoot tissue taken approximately 20 cm above the soil surface</tissue>
    </source>
</reference>
<protein>
    <submittedName>
        <fullName evidence="1">Uncharacterized protein</fullName>
    </submittedName>
</protein>
<dbReference type="AlphaFoldDB" id="A0A0A9EPE4"/>
<name>A0A0A9EPE4_ARUDO</name>
<accession>A0A0A9EPE4</accession>
<proteinExistence type="predicted"/>
<organism evidence="1">
    <name type="scientific">Arundo donax</name>
    <name type="common">Giant reed</name>
    <name type="synonym">Donax arundinaceus</name>
    <dbReference type="NCBI Taxonomy" id="35708"/>
    <lineage>
        <taxon>Eukaryota</taxon>
        <taxon>Viridiplantae</taxon>
        <taxon>Streptophyta</taxon>
        <taxon>Embryophyta</taxon>
        <taxon>Tracheophyta</taxon>
        <taxon>Spermatophyta</taxon>
        <taxon>Magnoliopsida</taxon>
        <taxon>Liliopsida</taxon>
        <taxon>Poales</taxon>
        <taxon>Poaceae</taxon>
        <taxon>PACMAD clade</taxon>
        <taxon>Arundinoideae</taxon>
        <taxon>Arundineae</taxon>
        <taxon>Arundo</taxon>
    </lineage>
</organism>
<dbReference type="EMBL" id="GBRH01198165">
    <property type="protein sequence ID" value="JAD99730.1"/>
    <property type="molecule type" value="Transcribed_RNA"/>
</dbReference>